<keyword evidence="5 6" id="KW-0472">Membrane</keyword>
<feature type="transmembrane region" description="Helical" evidence="6">
    <location>
        <begin position="725"/>
        <end position="745"/>
    </location>
</feature>
<evidence type="ECO:0000259" key="8">
    <source>
        <dbReference type="Pfam" id="PF12704"/>
    </source>
</evidence>
<keyword evidence="4 6" id="KW-1133">Transmembrane helix</keyword>
<dbReference type="PANTHER" id="PTHR30572">
    <property type="entry name" value="MEMBRANE COMPONENT OF TRANSPORTER-RELATED"/>
    <property type="match status" value="1"/>
</dbReference>
<dbReference type="InterPro" id="IPR025857">
    <property type="entry name" value="MacB_PCD"/>
</dbReference>
<evidence type="ECO:0000313" key="10">
    <source>
        <dbReference type="Proteomes" id="UP000772618"/>
    </source>
</evidence>
<keyword evidence="3 6" id="KW-0812">Transmembrane</keyword>
<evidence type="ECO:0000256" key="3">
    <source>
        <dbReference type="ARBA" id="ARBA00022692"/>
    </source>
</evidence>
<feature type="transmembrane region" description="Helical" evidence="6">
    <location>
        <begin position="423"/>
        <end position="447"/>
    </location>
</feature>
<name>A0ABS5VUQ0_9BACT</name>
<feature type="transmembrane region" description="Helical" evidence="6">
    <location>
        <begin position="672"/>
        <end position="697"/>
    </location>
</feature>
<feature type="transmembrane region" description="Helical" evidence="6">
    <location>
        <begin position="285"/>
        <end position="307"/>
    </location>
</feature>
<feature type="domain" description="MacB-like periplasmic core" evidence="8">
    <location>
        <begin position="20"/>
        <end position="242"/>
    </location>
</feature>
<feature type="domain" description="ABC3 transporter permease C-terminal" evidence="7">
    <location>
        <begin position="291"/>
        <end position="396"/>
    </location>
</feature>
<evidence type="ECO:0000256" key="1">
    <source>
        <dbReference type="ARBA" id="ARBA00004651"/>
    </source>
</evidence>
<evidence type="ECO:0000256" key="4">
    <source>
        <dbReference type="ARBA" id="ARBA00022989"/>
    </source>
</evidence>
<dbReference type="Pfam" id="PF02687">
    <property type="entry name" value="FtsX"/>
    <property type="match status" value="2"/>
</dbReference>
<dbReference type="EMBL" id="JAHESD010000039">
    <property type="protein sequence ID" value="MBT1704768.1"/>
    <property type="molecule type" value="Genomic_DNA"/>
</dbReference>
<keyword evidence="2" id="KW-1003">Cell membrane</keyword>
<evidence type="ECO:0000256" key="5">
    <source>
        <dbReference type="ARBA" id="ARBA00023136"/>
    </source>
</evidence>
<gene>
    <name evidence="9" type="ORF">KK060_15845</name>
</gene>
<comment type="caution">
    <text evidence="9">The sequence shown here is derived from an EMBL/GenBank/DDBJ whole genome shotgun (WGS) entry which is preliminary data.</text>
</comment>
<feature type="transmembrane region" description="Helical" evidence="6">
    <location>
        <begin position="21"/>
        <end position="41"/>
    </location>
</feature>
<comment type="subcellular location">
    <subcellularLocation>
        <location evidence="1">Cell membrane</location>
        <topology evidence="1">Multi-pass membrane protein</topology>
    </subcellularLocation>
</comment>
<dbReference type="Proteomes" id="UP000772618">
    <property type="component" value="Unassembled WGS sequence"/>
</dbReference>
<keyword evidence="10" id="KW-1185">Reference proteome</keyword>
<dbReference type="Pfam" id="PF12704">
    <property type="entry name" value="MacB_PCD"/>
    <property type="match status" value="2"/>
</dbReference>
<proteinExistence type="predicted"/>
<organism evidence="9 10">
    <name type="scientific">Chryseosolibacter indicus</name>
    <dbReference type="NCBI Taxonomy" id="2782351"/>
    <lineage>
        <taxon>Bacteria</taxon>
        <taxon>Pseudomonadati</taxon>
        <taxon>Bacteroidota</taxon>
        <taxon>Cytophagia</taxon>
        <taxon>Cytophagales</taxon>
        <taxon>Chryseotaleaceae</taxon>
        <taxon>Chryseosolibacter</taxon>
    </lineage>
</organism>
<sequence length="796" mass="89797">MFKSYFKIGWRNILKNKGYSVINIGGLAAGMTVALLIALWVNDELSYNKNFENYDRIAQVMQHQTVNGEKGTQNSIPLPLGNELQKSYSNDFSYVVLSSWTGDHVLSTPDISISKSGNFMDIDAPKLFSLKMIDGTYNCLSDPKSILLSQSAASALFGEKDPMGQIVKIDNSTEVKVTGIFEDFPRNSDLHEITFIAPWQLNLLMNPWVERSREEWDNNAFQLYVQIAEHADMNSLSAKIKNTKYDHLSEGEKVFKAEIFLHPMKDWHLRSNWYNGNQTGGLIEYVWLFGLVAFFVLLLACINFMNLSTARSEQRAKEVGIRKSIGSLKAQLVSQFLSESLLIVTISFILTIFFASVLLPWFNELAVKRIVLPLNNASFWIVCLSFIAITGIVSGSYPAFYLSSFQPIKVLKGAFKTGRSASLPRRVLVVVQFTVSVTLIIGTVVVYRQIEHTKNRPLGFDTHNVVMMEIITPEFVGKYNALRNELKKIDAIEEMAESSSPLNQIYSNSDRFNWEGKDPELQGEFGTIFISDDYGKTVSWKIREGRDFSQQFADSSSVILNQAALKFMNVEDPIGKTIQWGINNPESYTIIGVVEDMLLESPYYATRPSLYFHNTDRENWILFKLNQNQSISKSLEDLEHIFKKHFPAVPFNYEFADQQHEQKFAAEKRIGILSGIFAAFAIFISSIGLLGLTSFVAEQRTKEIGIRKVMGASVISIWKMLSKDFIILVTVSCLIAMPIANYLTSKWLINYGYRTDISWWIFVASGVGALAITIATVSIQAIKAAIANPINSLRSE</sequence>
<evidence type="ECO:0000259" key="7">
    <source>
        <dbReference type="Pfam" id="PF02687"/>
    </source>
</evidence>
<reference evidence="9 10" key="1">
    <citation type="submission" date="2021-05" db="EMBL/GenBank/DDBJ databases">
        <title>A Polyphasic approach of four new species of the genus Ohtaekwangia: Ohtaekwangia histidinii sp. nov., Ohtaekwangia cretensis sp. nov., Ohtaekwangia indiensis sp. nov., Ohtaekwangia reichenbachii sp. nov. from diverse environment.</title>
        <authorList>
            <person name="Octaviana S."/>
        </authorList>
    </citation>
    <scope>NUCLEOTIDE SEQUENCE [LARGE SCALE GENOMIC DNA]</scope>
    <source>
        <strain evidence="9 10">PWU20</strain>
    </source>
</reference>
<evidence type="ECO:0000313" key="9">
    <source>
        <dbReference type="EMBL" id="MBT1704768.1"/>
    </source>
</evidence>
<feature type="transmembrane region" description="Helical" evidence="6">
    <location>
        <begin position="341"/>
        <end position="362"/>
    </location>
</feature>
<feature type="transmembrane region" description="Helical" evidence="6">
    <location>
        <begin position="757"/>
        <end position="779"/>
    </location>
</feature>
<accession>A0ABS5VUQ0</accession>
<evidence type="ECO:0000256" key="2">
    <source>
        <dbReference type="ARBA" id="ARBA00022475"/>
    </source>
</evidence>
<feature type="domain" description="ABC3 transporter permease C-terminal" evidence="7">
    <location>
        <begin position="676"/>
        <end position="789"/>
    </location>
</feature>
<dbReference type="InterPro" id="IPR003838">
    <property type="entry name" value="ABC3_permease_C"/>
</dbReference>
<protein>
    <submittedName>
        <fullName evidence="9">ABC transporter permease</fullName>
    </submittedName>
</protein>
<evidence type="ECO:0000256" key="6">
    <source>
        <dbReference type="SAM" id="Phobius"/>
    </source>
</evidence>
<dbReference type="PANTHER" id="PTHR30572:SF18">
    <property type="entry name" value="ABC-TYPE MACROLIDE FAMILY EXPORT SYSTEM PERMEASE COMPONENT 2"/>
    <property type="match status" value="1"/>
</dbReference>
<feature type="domain" description="MacB-like periplasmic core" evidence="8">
    <location>
        <begin position="435"/>
        <end position="638"/>
    </location>
</feature>
<feature type="transmembrane region" description="Helical" evidence="6">
    <location>
        <begin position="377"/>
        <end position="402"/>
    </location>
</feature>
<dbReference type="InterPro" id="IPR050250">
    <property type="entry name" value="Macrolide_Exporter_MacB"/>
</dbReference>